<gene>
    <name evidence="1" type="ORF">LCDVSa066L</name>
</gene>
<keyword evidence="2" id="KW-1185">Reference proteome</keyword>
<accession>A0A1B2RVX1</accession>
<dbReference type="Proteomes" id="UP000149121">
    <property type="component" value="Segment"/>
</dbReference>
<organism evidence="1 2">
    <name type="scientific">Lymphocystis disease virus 3</name>
    <dbReference type="NCBI Taxonomy" id="2560566"/>
    <lineage>
        <taxon>Viruses</taxon>
        <taxon>Varidnaviria</taxon>
        <taxon>Bamfordvirae</taxon>
        <taxon>Nucleocytoviricota</taxon>
        <taxon>Megaviricetes</taxon>
        <taxon>Pimascovirales</taxon>
        <taxon>Pimascovirales incertae sedis</taxon>
        <taxon>Iridoviridae</taxon>
        <taxon>Alphairidovirinae</taxon>
        <taxon>Lymphocystivirus</taxon>
        <taxon>Lymphocystivirus sparus1</taxon>
    </lineage>
</organism>
<proteinExistence type="predicted"/>
<reference evidence="1 2" key="1">
    <citation type="journal article" date="2016" name="J. Virol.">
        <title>Concurrence of Iridovirus, Polyomavirus, and a Unique Member of a New Group of Fish Papillomaviruses in Lymphocystis Disease-Affected Gilthead Sea Bream.</title>
        <authorList>
            <person name="Lopez-Bueno A."/>
            <person name="Mavian C."/>
            <person name="Labella A.M."/>
            <person name="Castro D."/>
            <person name="Borrego J.J."/>
            <person name="Alcami A."/>
            <person name="Alejo A."/>
        </authorList>
    </citation>
    <scope>NUCLEOTIDE SEQUENCE [LARGE SCALE GENOMIC DNA]</scope>
    <source>
        <strain evidence="1">SA9</strain>
    </source>
</reference>
<sequence>MDRWKNLIETFNHPAVRRKYPLINALKCQIYKLNESEESKEICELKKFITENQPFPPCVFKKPYFKSQTGIILYFPNVFTFHPDKPCLLKALEELTLELFPDGIPDTVERRNYVVDLLTEVDDIVKENNSVKTAQSVYELFENDKIKSLTQKVKTDLKEGSLKPNDLIDDLIIMLEPLLEGETAEKELLRLIHDVLTKLKNKEELNLSAMAPIVYKFQNLLTF</sequence>
<dbReference type="EMBL" id="KX643370">
    <property type="protein sequence ID" value="AOC55150.1"/>
    <property type="molecule type" value="Genomic_DNA"/>
</dbReference>
<evidence type="ECO:0000313" key="1">
    <source>
        <dbReference type="EMBL" id="AOC55150.1"/>
    </source>
</evidence>
<dbReference type="Pfam" id="PF19203">
    <property type="entry name" value="DUF5875"/>
    <property type="match status" value="1"/>
</dbReference>
<evidence type="ECO:0000313" key="2">
    <source>
        <dbReference type="Proteomes" id="UP000149121"/>
    </source>
</evidence>
<protein>
    <submittedName>
        <fullName evidence="1">Uncharacterized protein</fullName>
    </submittedName>
</protein>
<name>A0A1B2RVX1_9VIRU</name>
<dbReference type="KEGG" id="vg:30902642"/>
<dbReference type="InterPro" id="IPR043658">
    <property type="entry name" value="DUF5875"/>
</dbReference>
<dbReference type="OrthoDB" id="20392at10239"/>